<sequence length="217" mass="23815">MSFWEWLGVKKAKPNYGEAESVYKRMMDMSDIDKMRESRMQDWRGIQQRAFGDISRDVGQKWGGTGANLVGVESSMPGQWQTQASSRWMQDVGNPMARNIEQEWLGATMQQKQGAEMARQQLEEQARAEAQAKTGAGLGLLGGLAGGVGGFLLGGPAGAVAGAGLGSKLGGGSARDYVQNRNMQNWWDPRRNPYLNQSNPIYYPQDSMGGGQPWNYS</sequence>
<feature type="coiled-coil region" evidence="1">
    <location>
        <begin position="105"/>
        <end position="132"/>
    </location>
</feature>
<dbReference type="AlphaFoldDB" id="A0A6H1ZHU2"/>
<keyword evidence="1" id="KW-0175">Coiled coil</keyword>
<evidence type="ECO:0000313" key="4">
    <source>
        <dbReference type="EMBL" id="QJA81423.1"/>
    </source>
</evidence>
<evidence type="ECO:0000256" key="1">
    <source>
        <dbReference type="SAM" id="Coils"/>
    </source>
</evidence>
<organism evidence="3">
    <name type="scientific">viral metagenome</name>
    <dbReference type="NCBI Taxonomy" id="1070528"/>
    <lineage>
        <taxon>unclassified sequences</taxon>
        <taxon>metagenomes</taxon>
        <taxon>organismal metagenomes</taxon>
    </lineage>
</organism>
<proteinExistence type="predicted"/>
<protein>
    <submittedName>
        <fullName evidence="3">Uncharacterized protein</fullName>
    </submittedName>
</protein>
<name>A0A6H1ZHU2_9ZZZZ</name>
<feature type="compositionally biased region" description="Gly residues" evidence="2">
    <location>
        <begin position="208"/>
        <end position="217"/>
    </location>
</feature>
<evidence type="ECO:0000313" key="3">
    <source>
        <dbReference type="EMBL" id="QJA47486.1"/>
    </source>
</evidence>
<accession>A0A6H1ZHU2</accession>
<evidence type="ECO:0000256" key="2">
    <source>
        <dbReference type="SAM" id="MobiDB-lite"/>
    </source>
</evidence>
<dbReference type="EMBL" id="MT142458">
    <property type="protein sequence ID" value="QJA81423.1"/>
    <property type="molecule type" value="Genomic_DNA"/>
</dbReference>
<feature type="region of interest" description="Disordered" evidence="2">
    <location>
        <begin position="198"/>
        <end position="217"/>
    </location>
</feature>
<reference evidence="3" key="1">
    <citation type="submission" date="2020-03" db="EMBL/GenBank/DDBJ databases">
        <title>The deep terrestrial virosphere.</title>
        <authorList>
            <person name="Holmfeldt K."/>
            <person name="Nilsson E."/>
            <person name="Simone D."/>
            <person name="Lopez-Fernandez M."/>
            <person name="Wu X."/>
            <person name="de Brujin I."/>
            <person name="Lundin D."/>
            <person name="Andersson A."/>
            <person name="Bertilsson S."/>
            <person name="Dopson M."/>
        </authorList>
    </citation>
    <scope>NUCLEOTIDE SEQUENCE</scope>
    <source>
        <strain evidence="4">MM415A00538</strain>
        <strain evidence="3">TM448A00691</strain>
    </source>
</reference>
<dbReference type="EMBL" id="MT144045">
    <property type="protein sequence ID" value="QJA47486.1"/>
    <property type="molecule type" value="Genomic_DNA"/>
</dbReference>
<gene>
    <name evidence="4" type="ORF">MM415A00538_0021</name>
    <name evidence="3" type="ORF">TM448A00691_0003</name>
</gene>